<keyword evidence="2" id="KW-1185">Reference proteome</keyword>
<feature type="signal peptide" evidence="1">
    <location>
        <begin position="1"/>
        <end position="28"/>
    </location>
</feature>
<accession>A0A914H2H2</accession>
<evidence type="ECO:0000256" key="1">
    <source>
        <dbReference type="SAM" id="SignalP"/>
    </source>
</evidence>
<proteinExistence type="predicted"/>
<protein>
    <submittedName>
        <fullName evidence="3">Uncharacterized protein</fullName>
    </submittedName>
</protein>
<keyword evidence="1" id="KW-0732">Signal</keyword>
<dbReference type="WBParaSite" id="Gr19_v10_g12629.t1">
    <property type="protein sequence ID" value="Gr19_v10_g12629.t1"/>
    <property type="gene ID" value="Gr19_v10_g12629"/>
</dbReference>
<organism evidence="2 3">
    <name type="scientific">Globodera rostochiensis</name>
    <name type="common">Golden nematode worm</name>
    <name type="synonym">Heterodera rostochiensis</name>
    <dbReference type="NCBI Taxonomy" id="31243"/>
    <lineage>
        <taxon>Eukaryota</taxon>
        <taxon>Metazoa</taxon>
        <taxon>Ecdysozoa</taxon>
        <taxon>Nematoda</taxon>
        <taxon>Chromadorea</taxon>
        <taxon>Rhabditida</taxon>
        <taxon>Tylenchina</taxon>
        <taxon>Tylenchomorpha</taxon>
        <taxon>Tylenchoidea</taxon>
        <taxon>Heteroderidae</taxon>
        <taxon>Heteroderinae</taxon>
        <taxon>Globodera</taxon>
    </lineage>
</organism>
<name>A0A914H2H2_GLORO</name>
<dbReference type="Proteomes" id="UP000887572">
    <property type="component" value="Unplaced"/>
</dbReference>
<sequence>MTKSLLFSCCCAIIVCLALMAQDKNVLAVSNDGGEPCIARFFEGAQLVREKRTCFKRCSQSRQCDAACYCPSGFCVPRLKTIDMRAN</sequence>
<dbReference type="AlphaFoldDB" id="A0A914H2H2"/>
<feature type="chain" id="PRO_5037954132" evidence="1">
    <location>
        <begin position="29"/>
        <end position="87"/>
    </location>
</feature>
<reference evidence="3" key="1">
    <citation type="submission" date="2022-11" db="UniProtKB">
        <authorList>
            <consortium name="WormBaseParasite"/>
        </authorList>
    </citation>
    <scope>IDENTIFICATION</scope>
</reference>
<evidence type="ECO:0000313" key="2">
    <source>
        <dbReference type="Proteomes" id="UP000887572"/>
    </source>
</evidence>
<evidence type="ECO:0000313" key="3">
    <source>
        <dbReference type="WBParaSite" id="Gr19_v10_g12629.t1"/>
    </source>
</evidence>